<evidence type="ECO:0000313" key="3">
    <source>
        <dbReference type="EMBL" id="GJE86204.1"/>
    </source>
</evidence>
<feature type="compositionally biased region" description="Low complexity" evidence="1">
    <location>
        <begin position="34"/>
        <end position="43"/>
    </location>
</feature>
<dbReference type="SUPFAM" id="SSF53335">
    <property type="entry name" value="S-adenosyl-L-methionine-dependent methyltransferases"/>
    <property type="match status" value="1"/>
</dbReference>
<dbReference type="EMBL" id="BPQB01000003">
    <property type="protein sequence ID" value="GJE86204.1"/>
    <property type="molecule type" value="Genomic_DNA"/>
</dbReference>
<comment type="caution">
    <text evidence="3">The sequence shown here is derived from an EMBL/GenBank/DDBJ whole genome shotgun (WGS) entry which is preliminary data.</text>
</comment>
<evidence type="ECO:0000313" key="4">
    <source>
        <dbReference type="Proteomes" id="UP000703269"/>
    </source>
</evidence>
<feature type="compositionally biased region" description="Polar residues" evidence="1">
    <location>
        <begin position="1"/>
        <end position="18"/>
    </location>
</feature>
<accession>A0A9P3G1L4</accession>
<dbReference type="OrthoDB" id="2013972at2759"/>
<dbReference type="GO" id="GO:0032259">
    <property type="term" value="P:methylation"/>
    <property type="evidence" value="ECO:0007669"/>
    <property type="project" value="UniProtKB-KW"/>
</dbReference>
<keyword evidence="4" id="KW-1185">Reference proteome</keyword>
<dbReference type="CDD" id="cd02440">
    <property type="entry name" value="AdoMet_MTases"/>
    <property type="match status" value="1"/>
</dbReference>
<dbReference type="Pfam" id="PF13649">
    <property type="entry name" value="Methyltransf_25"/>
    <property type="match status" value="1"/>
</dbReference>
<dbReference type="Gene3D" id="3.40.50.150">
    <property type="entry name" value="Vaccinia Virus protein VP39"/>
    <property type="match status" value="1"/>
</dbReference>
<dbReference type="InterPro" id="IPR029063">
    <property type="entry name" value="SAM-dependent_MTases_sf"/>
</dbReference>
<reference evidence="3 4" key="1">
    <citation type="submission" date="2021-08" db="EMBL/GenBank/DDBJ databases">
        <title>Draft Genome Sequence of Phanerochaete sordida strain YK-624.</title>
        <authorList>
            <person name="Mori T."/>
            <person name="Dohra H."/>
            <person name="Suzuki T."/>
            <person name="Kawagishi H."/>
            <person name="Hirai H."/>
        </authorList>
    </citation>
    <scope>NUCLEOTIDE SEQUENCE [LARGE SCALE GENOMIC DNA]</scope>
    <source>
        <strain evidence="3 4">YK-624</strain>
    </source>
</reference>
<dbReference type="InterPro" id="IPR041698">
    <property type="entry name" value="Methyltransf_25"/>
</dbReference>
<feature type="compositionally biased region" description="Low complexity" evidence="1">
    <location>
        <begin position="326"/>
        <end position="341"/>
    </location>
</feature>
<feature type="domain" description="Methyltransferase" evidence="2">
    <location>
        <begin position="171"/>
        <end position="268"/>
    </location>
</feature>
<protein>
    <submittedName>
        <fullName evidence="3">S-adenosyl-L-methionine-dependent methyltransferase</fullName>
    </submittedName>
</protein>
<sequence length="679" mass="75292">MRQPTVISTPRISSTYGSSWDVEALGAPPRKMSTESTSSTSSSIRSLNLNKPLPPRPDSRLSLRRARTPELYRGSDEESVKSESPPWTPPSMQPFASRGGSKAGSQRSSISSLGLDVGHPPPPRRPHSDVALQNEYYTHELLCHLRPENSPTFHNFNDLGIVFPNATFEMLDVGCGRGLWAAETAVAYRNVHVTGLDMVSPDTSAYDWLSPEQAARLTLKQANYVYNGLPFKDASFHFVRMACLSAVVPFDRWSALLQEVDRVLKPGGRLEVIDDEIFFPEPQAPPPNVAPLRTTAVRKSSTESLFRDDESEFDGSEADTPMATKPSSPTRPSLLRSPTSPNFKLQKPETLKPQRPTLRRSPTSFTGGRKYMRAQPDPPPHFDLGRDPWDTAGPPPLTFEERSGNAKNMETVYMNMLKDSGIAPRLHTFIISEMNKVFEDHRISHVEEYHVAVPTSDAIFEHTARPSGSESFGSPLLDGRPLTPRPGFERRPSFSAMVPTKAARLLGSFADMEAEASPTQPRRYQPPGFVVLPNNVFVPCEPNILEMHACKNMHNVLSSKSALSNFIRKQHAICGGATVSEDEFNHLMCLYDEFKRTRLGWPSPAFSADEDELAAHATSASKLLFGRLRGNSTAKSLPMHALRRVPASSEILPVRTIRVYCASKPVHVHVELISLPSKR</sequence>
<feature type="region of interest" description="Disordered" evidence="1">
    <location>
        <begin position="1"/>
        <end position="125"/>
    </location>
</feature>
<feature type="compositionally biased region" description="Polar residues" evidence="1">
    <location>
        <begin position="103"/>
        <end position="112"/>
    </location>
</feature>
<keyword evidence="3" id="KW-0808">Transferase</keyword>
<feature type="compositionally biased region" description="Basic and acidic residues" evidence="1">
    <location>
        <begin position="57"/>
        <end position="81"/>
    </location>
</feature>
<keyword evidence="3" id="KW-0489">Methyltransferase</keyword>
<dbReference type="GO" id="GO:0008168">
    <property type="term" value="F:methyltransferase activity"/>
    <property type="evidence" value="ECO:0007669"/>
    <property type="project" value="UniProtKB-KW"/>
</dbReference>
<dbReference type="AlphaFoldDB" id="A0A9P3G1L4"/>
<gene>
    <name evidence="3" type="ORF">PsYK624_022840</name>
</gene>
<evidence type="ECO:0000256" key="1">
    <source>
        <dbReference type="SAM" id="MobiDB-lite"/>
    </source>
</evidence>
<name>A0A9P3G1L4_9APHY</name>
<dbReference type="Proteomes" id="UP000703269">
    <property type="component" value="Unassembled WGS sequence"/>
</dbReference>
<evidence type="ECO:0000259" key="2">
    <source>
        <dbReference type="Pfam" id="PF13649"/>
    </source>
</evidence>
<proteinExistence type="predicted"/>
<feature type="region of interest" description="Disordered" evidence="1">
    <location>
        <begin position="281"/>
        <end position="381"/>
    </location>
</feature>
<organism evidence="3 4">
    <name type="scientific">Phanerochaete sordida</name>
    <dbReference type="NCBI Taxonomy" id="48140"/>
    <lineage>
        <taxon>Eukaryota</taxon>
        <taxon>Fungi</taxon>
        <taxon>Dikarya</taxon>
        <taxon>Basidiomycota</taxon>
        <taxon>Agaricomycotina</taxon>
        <taxon>Agaricomycetes</taxon>
        <taxon>Polyporales</taxon>
        <taxon>Phanerochaetaceae</taxon>
        <taxon>Phanerochaete</taxon>
    </lineage>
</organism>